<evidence type="ECO:0000256" key="5">
    <source>
        <dbReference type="ARBA" id="ARBA00022679"/>
    </source>
</evidence>
<dbReference type="GO" id="GO:0016020">
    <property type="term" value="C:membrane"/>
    <property type="evidence" value="ECO:0007669"/>
    <property type="project" value="UniProtKB-SubCell"/>
</dbReference>
<evidence type="ECO:0000256" key="15">
    <source>
        <dbReference type="SAM" id="MobiDB-lite"/>
    </source>
</evidence>
<feature type="region of interest" description="Disordered" evidence="15">
    <location>
        <begin position="221"/>
        <end position="252"/>
    </location>
</feature>
<dbReference type="GO" id="GO:0016567">
    <property type="term" value="P:protein ubiquitination"/>
    <property type="evidence" value="ECO:0007669"/>
    <property type="project" value="UniProtKB-UniPathway"/>
</dbReference>
<evidence type="ECO:0000256" key="12">
    <source>
        <dbReference type="ARBA" id="ARBA00023136"/>
    </source>
</evidence>
<accession>A0A8J6CP75</accession>
<evidence type="ECO:0000256" key="2">
    <source>
        <dbReference type="ARBA" id="ARBA00004167"/>
    </source>
</evidence>
<dbReference type="GO" id="GO:0061630">
    <property type="term" value="F:ubiquitin protein ligase activity"/>
    <property type="evidence" value="ECO:0007669"/>
    <property type="project" value="UniProtKB-EC"/>
</dbReference>
<dbReference type="PROSITE" id="PS50089">
    <property type="entry name" value="ZF_RING_2"/>
    <property type="match status" value="1"/>
</dbReference>
<sequence>MFRPSLDFPMFSTMPGLDLPPPGSACKCQGRENKSDPCNQPCGNNHKPLPRPTPQALPPGQKHDEQSLLVTGFTVVASMLSSALLLCIFFALVRLYFNKRTNHSRRRSLPVVFFGTQDDFFLDEDQIPQVDNPVWYINTVGLQQSVIDSITIFKYKKYDGLIEGTECSVCLNEFQENESLRLLPKCSHGFHLPCIDTWLRSHQNCPLCRAPVVSETMIAQTSEPGPNSIDSGSSNETLVENDAGEGGTSEEMRTCRIEDEDNWENSRKILGHSDSSILTDIDGFHEEIQATRRSVSLDLSSAMEIAGEATAKHKHRGSLDTELQQLKCSTGKIAVKRSRGGSSICKLMKSSSIGRSLTKGPVSMKRSFSSGGIFLLSKRTKGQGSTLPL</sequence>
<dbReference type="EMBL" id="JAHUZN010000012">
    <property type="protein sequence ID" value="KAG8474908.1"/>
    <property type="molecule type" value="Genomic_DNA"/>
</dbReference>
<protein>
    <recommendedName>
        <fullName evidence="4">RING-type E3 ubiquitin transferase</fullName>
        <ecNumber evidence="4">2.3.2.27</ecNumber>
    </recommendedName>
</protein>
<evidence type="ECO:0000256" key="9">
    <source>
        <dbReference type="ARBA" id="ARBA00022786"/>
    </source>
</evidence>
<dbReference type="PANTHER" id="PTHR46913">
    <property type="entry name" value="RING-H2 FINGER PROTEIN ATL16"/>
    <property type="match status" value="1"/>
</dbReference>
<evidence type="ECO:0000256" key="7">
    <source>
        <dbReference type="ARBA" id="ARBA00022723"/>
    </source>
</evidence>
<dbReference type="UniPathway" id="UPA00143"/>
<keyword evidence="10" id="KW-0862">Zinc</keyword>
<keyword evidence="12 16" id="KW-0472">Membrane</keyword>
<reference evidence="18 19" key="1">
    <citation type="journal article" date="2021" name="bioRxiv">
        <title>The Gossypium anomalum genome as a resource for cotton improvement and evolutionary analysis of hybrid incompatibility.</title>
        <authorList>
            <person name="Grover C.E."/>
            <person name="Yuan D."/>
            <person name="Arick M.A."/>
            <person name="Miller E.R."/>
            <person name="Hu G."/>
            <person name="Peterson D.G."/>
            <person name="Wendel J.F."/>
            <person name="Udall J.A."/>
        </authorList>
    </citation>
    <scope>NUCLEOTIDE SEQUENCE [LARGE SCALE GENOMIC DNA]</scope>
    <source>
        <strain evidence="18">JFW-Udall</strain>
        <tissue evidence="18">Leaf</tissue>
    </source>
</reference>
<evidence type="ECO:0000256" key="13">
    <source>
        <dbReference type="ARBA" id="ARBA00024209"/>
    </source>
</evidence>
<organism evidence="18 19">
    <name type="scientific">Gossypium anomalum</name>
    <dbReference type="NCBI Taxonomy" id="47600"/>
    <lineage>
        <taxon>Eukaryota</taxon>
        <taxon>Viridiplantae</taxon>
        <taxon>Streptophyta</taxon>
        <taxon>Embryophyta</taxon>
        <taxon>Tracheophyta</taxon>
        <taxon>Spermatophyta</taxon>
        <taxon>Magnoliopsida</taxon>
        <taxon>eudicotyledons</taxon>
        <taxon>Gunneridae</taxon>
        <taxon>Pentapetalae</taxon>
        <taxon>rosids</taxon>
        <taxon>malvids</taxon>
        <taxon>Malvales</taxon>
        <taxon>Malvaceae</taxon>
        <taxon>Malvoideae</taxon>
        <taxon>Gossypium</taxon>
    </lineage>
</organism>
<dbReference type="Pfam" id="PF13639">
    <property type="entry name" value="zf-RING_2"/>
    <property type="match status" value="1"/>
</dbReference>
<evidence type="ECO:0000256" key="4">
    <source>
        <dbReference type="ARBA" id="ARBA00012483"/>
    </source>
</evidence>
<dbReference type="SMART" id="SM00184">
    <property type="entry name" value="RING"/>
    <property type="match status" value="1"/>
</dbReference>
<evidence type="ECO:0000256" key="16">
    <source>
        <dbReference type="SAM" id="Phobius"/>
    </source>
</evidence>
<proteinExistence type="inferred from homology"/>
<evidence type="ECO:0000256" key="10">
    <source>
        <dbReference type="ARBA" id="ARBA00022833"/>
    </source>
</evidence>
<evidence type="ECO:0000259" key="17">
    <source>
        <dbReference type="PROSITE" id="PS50089"/>
    </source>
</evidence>
<name>A0A8J6CP75_9ROSI</name>
<comment type="pathway">
    <text evidence="3">Protein modification; protein ubiquitination.</text>
</comment>
<evidence type="ECO:0000256" key="11">
    <source>
        <dbReference type="ARBA" id="ARBA00022989"/>
    </source>
</evidence>
<keyword evidence="9" id="KW-0833">Ubl conjugation pathway</keyword>
<dbReference type="InterPro" id="IPR044600">
    <property type="entry name" value="ATL1/ATL16-like"/>
</dbReference>
<evidence type="ECO:0000256" key="3">
    <source>
        <dbReference type="ARBA" id="ARBA00004906"/>
    </source>
</evidence>
<dbReference type="SUPFAM" id="SSF57850">
    <property type="entry name" value="RING/U-box"/>
    <property type="match status" value="1"/>
</dbReference>
<dbReference type="EC" id="2.3.2.27" evidence="4"/>
<dbReference type="OrthoDB" id="9984778at2759"/>
<keyword evidence="6 16" id="KW-0812">Transmembrane</keyword>
<dbReference type="FunFam" id="3.30.40.10:FF:000233">
    <property type="entry name" value="RING-H2 finger protein ATL54"/>
    <property type="match status" value="1"/>
</dbReference>
<keyword evidence="5" id="KW-0808">Transferase</keyword>
<evidence type="ECO:0000256" key="1">
    <source>
        <dbReference type="ARBA" id="ARBA00000900"/>
    </source>
</evidence>
<evidence type="ECO:0000256" key="14">
    <source>
        <dbReference type="PROSITE-ProRule" id="PRU00175"/>
    </source>
</evidence>
<keyword evidence="7" id="KW-0479">Metal-binding</keyword>
<dbReference type="InterPro" id="IPR013083">
    <property type="entry name" value="Znf_RING/FYVE/PHD"/>
</dbReference>
<evidence type="ECO:0000313" key="19">
    <source>
        <dbReference type="Proteomes" id="UP000701853"/>
    </source>
</evidence>
<gene>
    <name evidence="18" type="ORF">CXB51_031630</name>
</gene>
<keyword evidence="19" id="KW-1185">Reference proteome</keyword>
<dbReference type="Proteomes" id="UP000701853">
    <property type="component" value="Chromosome 12"/>
</dbReference>
<dbReference type="AlphaFoldDB" id="A0A8J6CP75"/>
<comment type="subcellular location">
    <subcellularLocation>
        <location evidence="2">Membrane</location>
        <topology evidence="2">Single-pass membrane protein</topology>
    </subcellularLocation>
</comment>
<keyword evidence="11 16" id="KW-1133">Transmembrane helix</keyword>
<keyword evidence="8 14" id="KW-0863">Zinc-finger</keyword>
<comment type="catalytic activity">
    <reaction evidence="1">
        <text>S-ubiquitinyl-[E2 ubiquitin-conjugating enzyme]-L-cysteine + [acceptor protein]-L-lysine = [E2 ubiquitin-conjugating enzyme]-L-cysteine + N(6)-ubiquitinyl-[acceptor protein]-L-lysine.</text>
        <dbReference type="EC" id="2.3.2.27"/>
    </reaction>
</comment>
<comment type="similarity">
    <text evidence="13">Belongs to the RING-type zinc finger family. ATL subfamily.</text>
</comment>
<evidence type="ECO:0000256" key="6">
    <source>
        <dbReference type="ARBA" id="ARBA00022692"/>
    </source>
</evidence>
<feature type="transmembrane region" description="Helical" evidence="16">
    <location>
        <begin position="68"/>
        <end position="97"/>
    </location>
</feature>
<feature type="region of interest" description="Disordered" evidence="15">
    <location>
        <begin position="36"/>
        <end position="63"/>
    </location>
</feature>
<dbReference type="GO" id="GO:0008270">
    <property type="term" value="F:zinc ion binding"/>
    <property type="evidence" value="ECO:0007669"/>
    <property type="project" value="UniProtKB-KW"/>
</dbReference>
<comment type="caution">
    <text evidence="18">The sequence shown here is derived from an EMBL/GenBank/DDBJ whole genome shotgun (WGS) entry which is preliminary data.</text>
</comment>
<feature type="compositionally biased region" description="Polar residues" evidence="15">
    <location>
        <begin position="221"/>
        <end position="238"/>
    </location>
</feature>
<feature type="domain" description="RING-type" evidence="17">
    <location>
        <begin position="167"/>
        <end position="209"/>
    </location>
</feature>
<evidence type="ECO:0000256" key="8">
    <source>
        <dbReference type="ARBA" id="ARBA00022771"/>
    </source>
</evidence>
<dbReference type="Gene3D" id="3.30.40.10">
    <property type="entry name" value="Zinc/RING finger domain, C3HC4 (zinc finger)"/>
    <property type="match status" value="1"/>
</dbReference>
<dbReference type="CDD" id="cd16461">
    <property type="entry name" value="RING-H2_EL5-like"/>
    <property type="match status" value="1"/>
</dbReference>
<dbReference type="PANTHER" id="PTHR46913:SF19">
    <property type="entry name" value="RING-TYPE E3 UBIQUITIN TRANSFERASE"/>
    <property type="match status" value="1"/>
</dbReference>
<evidence type="ECO:0000313" key="18">
    <source>
        <dbReference type="EMBL" id="KAG8474908.1"/>
    </source>
</evidence>
<dbReference type="InterPro" id="IPR001841">
    <property type="entry name" value="Znf_RING"/>
</dbReference>